<reference evidence="2 3" key="1">
    <citation type="journal article" date="2015" name="Nature">
        <title>rRNA introns, odd ribosomes, and small enigmatic genomes across a large radiation of phyla.</title>
        <authorList>
            <person name="Brown C.T."/>
            <person name="Hug L.A."/>
            <person name="Thomas B.C."/>
            <person name="Sharon I."/>
            <person name="Castelle C.J."/>
            <person name="Singh A."/>
            <person name="Wilkins M.J."/>
            <person name="Williams K.H."/>
            <person name="Banfield J.F."/>
        </authorList>
    </citation>
    <scope>NUCLEOTIDE SEQUENCE [LARGE SCALE GENOMIC DNA]</scope>
</reference>
<evidence type="ECO:0000256" key="1">
    <source>
        <dbReference type="SAM" id="Phobius"/>
    </source>
</evidence>
<dbReference type="Proteomes" id="UP000034235">
    <property type="component" value="Unassembled WGS sequence"/>
</dbReference>
<keyword evidence="1" id="KW-0472">Membrane</keyword>
<keyword evidence="1" id="KW-1133">Transmembrane helix</keyword>
<feature type="transmembrane region" description="Helical" evidence="1">
    <location>
        <begin position="32"/>
        <end position="55"/>
    </location>
</feature>
<keyword evidence="1" id="KW-0812">Transmembrane</keyword>
<evidence type="ECO:0000313" key="3">
    <source>
        <dbReference type="Proteomes" id="UP000034235"/>
    </source>
</evidence>
<accession>A0A0G0JHJ2</accession>
<sequence length="234" mass="26081">METVNPNQSPDSSENPVQTRTVLNQANNQRGFFPIILGVLILLIVVGAGVYYLGIQNDKTIIKNKDIQPKTNIQNTVTGASEASDISVVTRDPQIFTIDNWKVHRDDEYGITISYPPNWSVSSYTKNETEVPRILLVNGGTSLFFYPYSNPDAGECPVKVIKKEDIKVGDEIISFGYYITRNTTQLSACADLNASSPVGKKFRNINFLLTSYKDAEEVDMKIVKQILSTFKSTN</sequence>
<organism evidence="2 3">
    <name type="scientific">Candidatus Daviesbacteria bacterium GW2011_GWA2_38_24</name>
    <dbReference type="NCBI Taxonomy" id="1618422"/>
    <lineage>
        <taxon>Bacteria</taxon>
        <taxon>Candidatus Daviesiibacteriota</taxon>
    </lineage>
</organism>
<dbReference type="EMBL" id="LBUP01000001">
    <property type="protein sequence ID" value="KKQ67133.1"/>
    <property type="molecule type" value="Genomic_DNA"/>
</dbReference>
<proteinExistence type="predicted"/>
<gene>
    <name evidence="2" type="ORF">US86_C0001G0060</name>
</gene>
<evidence type="ECO:0000313" key="2">
    <source>
        <dbReference type="EMBL" id="KKQ67133.1"/>
    </source>
</evidence>
<dbReference type="AlphaFoldDB" id="A0A0G0JHJ2"/>
<name>A0A0G0JHJ2_9BACT</name>
<comment type="caution">
    <text evidence="2">The sequence shown here is derived from an EMBL/GenBank/DDBJ whole genome shotgun (WGS) entry which is preliminary data.</text>
</comment>
<protein>
    <submittedName>
        <fullName evidence="2">Uncharacterized protein</fullName>
    </submittedName>
</protein>